<dbReference type="Pfam" id="PF10646">
    <property type="entry name" value="Germane"/>
    <property type="match status" value="1"/>
</dbReference>
<evidence type="ECO:0000256" key="1">
    <source>
        <dbReference type="SAM" id="Phobius"/>
    </source>
</evidence>
<dbReference type="HOGENOM" id="CLU_133297_0_0_12"/>
<accession>G0GCX1</accession>
<evidence type="ECO:0000313" key="4">
    <source>
        <dbReference type="Proteomes" id="UP000007254"/>
    </source>
</evidence>
<keyword evidence="1" id="KW-0812">Transmembrane</keyword>
<reference evidence="3 4" key="1">
    <citation type="submission" date="2011-06" db="EMBL/GenBank/DDBJ databases">
        <title>The complete genome of Spirochaeta thermophila DSM 6578.</title>
        <authorList>
            <consortium name="US DOE Joint Genome Institute (JGI-PGF)"/>
            <person name="Lucas S."/>
            <person name="Lapidus A."/>
            <person name="Bruce D."/>
            <person name="Goodwin L."/>
            <person name="Pitluck S."/>
            <person name="Peters L."/>
            <person name="Kyrpides N."/>
            <person name="Mavromatis K."/>
            <person name="Ivanova N."/>
            <person name="Mikailova N."/>
            <person name="Pagani I."/>
            <person name="Chertkov O."/>
            <person name="Detter J.C."/>
            <person name="Tapia R."/>
            <person name="Han C."/>
            <person name="Land M."/>
            <person name="Hauser L."/>
            <person name="Markowitz V."/>
            <person name="Cheng J.-F."/>
            <person name="Hugenholtz P."/>
            <person name="Woyke T."/>
            <person name="Wu D."/>
            <person name="Spring S."/>
            <person name="Merkhoffer B."/>
            <person name="Schneider S."/>
            <person name="Klenk H.-P."/>
            <person name="Eisen J.A."/>
        </authorList>
    </citation>
    <scope>NUCLEOTIDE SEQUENCE [LARGE SCALE GENOMIC DNA]</scope>
    <source>
        <strain evidence="4">ATCC 700085 / DSM 6578 / Z-1203</strain>
    </source>
</reference>
<keyword evidence="4" id="KW-1185">Reference proteome</keyword>
<dbReference type="STRING" id="869211.Spith_0991"/>
<protein>
    <recommendedName>
        <fullName evidence="2">GerMN domain-containing protein</fullName>
    </recommendedName>
</protein>
<dbReference type="Proteomes" id="UP000007254">
    <property type="component" value="Chromosome"/>
</dbReference>
<dbReference type="InterPro" id="IPR019606">
    <property type="entry name" value="GerMN"/>
</dbReference>
<sequence length="171" mass="20078">MSCKEGSVRRNILTRSEYALAAYIVAFVLSVFLYRVFPPEDVRVVTFFPGVITPRLEGEVHYLPREETREEQVEEFIRHLFLGPKEVTHTPLFTHDTRILSLIVTDTTVYLDLSKEAFFSTERLQVSFRQSLEALRKNVFFNFRYIKEMNITIEGQLPYESPFLGDLEKEM</sequence>
<feature type="transmembrane region" description="Helical" evidence="1">
    <location>
        <begin position="20"/>
        <end position="37"/>
    </location>
</feature>
<gene>
    <name evidence="3" type="ordered locus">Spith_0991</name>
</gene>
<name>G0GCX1_WINT7</name>
<organism evidence="3 4">
    <name type="scientific">Winmispira thermophila (strain ATCC 700085 / DSM 6578 / Z-1203)</name>
    <name type="common">Spirochaeta thermophila</name>
    <dbReference type="NCBI Taxonomy" id="869211"/>
    <lineage>
        <taxon>Bacteria</taxon>
        <taxon>Pseudomonadati</taxon>
        <taxon>Spirochaetota</taxon>
        <taxon>Spirochaetia</taxon>
        <taxon>Winmispirales</taxon>
        <taxon>Winmispiraceae</taxon>
        <taxon>Winmispira</taxon>
    </lineage>
</organism>
<evidence type="ECO:0000259" key="2">
    <source>
        <dbReference type="Pfam" id="PF10646"/>
    </source>
</evidence>
<keyword evidence="1" id="KW-0472">Membrane</keyword>
<keyword evidence="1" id="KW-1133">Transmembrane helix</keyword>
<dbReference type="EMBL" id="CP002903">
    <property type="protein sequence ID" value="AEJ61263.1"/>
    <property type="molecule type" value="Genomic_DNA"/>
</dbReference>
<dbReference type="KEGG" id="stq:Spith_0991"/>
<dbReference type="AlphaFoldDB" id="G0GCX1"/>
<evidence type="ECO:0000313" key="3">
    <source>
        <dbReference type="EMBL" id="AEJ61263.1"/>
    </source>
</evidence>
<proteinExistence type="predicted"/>
<feature type="domain" description="GerMN" evidence="2">
    <location>
        <begin position="62"/>
        <end position="156"/>
    </location>
</feature>